<evidence type="ECO:0000313" key="1">
    <source>
        <dbReference type="EMBL" id="CAA9212539.1"/>
    </source>
</evidence>
<accession>A0A6J4H1P8</accession>
<proteinExistence type="predicted"/>
<gene>
    <name evidence="1" type="ORF">AVDCRST_MAG93-88</name>
</gene>
<dbReference type="AlphaFoldDB" id="A0A6J4H1P8"/>
<name>A0A6J4H1P8_9CHLR</name>
<dbReference type="EMBL" id="CADCTR010000029">
    <property type="protein sequence ID" value="CAA9212539.1"/>
    <property type="molecule type" value="Genomic_DNA"/>
</dbReference>
<reference evidence="1" key="1">
    <citation type="submission" date="2020-02" db="EMBL/GenBank/DDBJ databases">
        <authorList>
            <person name="Meier V. D."/>
        </authorList>
    </citation>
    <scope>NUCLEOTIDE SEQUENCE</scope>
    <source>
        <strain evidence="1">AVDCRST_MAG93</strain>
    </source>
</reference>
<organism evidence="1">
    <name type="scientific">uncultured Chloroflexia bacterium</name>
    <dbReference type="NCBI Taxonomy" id="1672391"/>
    <lineage>
        <taxon>Bacteria</taxon>
        <taxon>Bacillati</taxon>
        <taxon>Chloroflexota</taxon>
        <taxon>Chloroflexia</taxon>
        <taxon>environmental samples</taxon>
    </lineage>
</organism>
<protein>
    <submittedName>
        <fullName evidence="1">Uncharacterized protein</fullName>
    </submittedName>
</protein>
<sequence length="31" mass="3313">MVPALGQLYEGAQDLNLVPGRGEIAQRSDLT</sequence>